<dbReference type="OrthoDB" id="9813552at2"/>
<sequence>MRIIKVFNNNVILAEDKNHEKKILSGKGIGYGKSKDDEIGIDNRIELFVKESKNPEWMHSFLNLINEIPFEYILVTRKIINNAEANLRVKFNPFLLISLADHIYFAIFRSKKEIRTVVTMDDVKHIYPDEYKVGIEALKIIEKYIKIKMHINEANFIAIHFVENELYPIDKKVELSNPIIENEHINNLLTIIINNIGYPMHSIVLDRLTIHLRFLLRRSFNKNSEEDRSFEQDDNLYTDIKDKYPQLIESENLITEYFNNYCSYRISKSEKLYLLMHLHQIYEDVNPWDEKSDE</sequence>
<dbReference type="GeneID" id="98320062"/>
<dbReference type="PANTHER" id="PTHR30185">
    <property type="entry name" value="CRYPTIC BETA-GLUCOSIDE BGL OPERON ANTITERMINATOR"/>
    <property type="match status" value="1"/>
</dbReference>
<proteinExistence type="predicted"/>
<dbReference type="InterPro" id="IPR036650">
    <property type="entry name" value="CAT_RNA-bd_dom_sf"/>
</dbReference>
<comment type="caution">
    <text evidence="3">The sequence shown here is derived from an EMBL/GenBank/DDBJ whole genome shotgun (WGS) entry which is preliminary data.</text>
</comment>
<dbReference type="Pfam" id="PF03123">
    <property type="entry name" value="CAT_RBD"/>
    <property type="match status" value="1"/>
</dbReference>
<dbReference type="EMBL" id="AZGB01000030">
    <property type="protein sequence ID" value="KRM04008.1"/>
    <property type="molecule type" value="Genomic_DNA"/>
</dbReference>
<dbReference type="InterPro" id="IPR050661">
    <property type="entry name" value="BglG_antiterminators"/>
</dbReference>
<feature type="domain" description="PRD" evidence="2">
    <location>
        <begin position="67"/>
        <end position="171"/>
    </location>
</feature>
<dbReference type="PANTHER" id="PTHR30185:SF15">
    <property type="entry name" value="CRYPTIC BETA-GLUCOSIDE BGL OPERON ANTITERMINATOR"/>
    <property type="match status" value="1"/>
</dbReference>
<dbReference type="STRING" id="1423750.FC89_GL002411"/>
<organism evidence="3 4">
    <name type="scientific">Liquorilactobacillus ghanensis DSM 18630</name>
    <dbReference type="NCBI Taxonomy" id="1423750"/>
    <lineage>
        <taxon>Bacteria</taxon>
        <taxon>Bacillati</taxon>
        <taxon>Bacillota</taxon>
        <taxon>Bacilli</taxon>
        <taxon>Lactobacillales</taxon>
        <taxon>Lactobacillaceae</taxon>
        <taxon>Liquorilactobacillus</taxon>
    </lineage>
</organism>
<keyword evidence="1" id="KW-0677">Repeat</keyword>
<evidence type="ECO:0000313" key="4">
    <source>
        <dbReference type="Proteomes" id="UP000051451"/>
    </source>
</evidence>
<dbReference type="SUPFAM" id="SSF50151">
    <property type="entry name" value="SacY-like RNA-binding domain"/>
    <property type="match status" value="1"/>
</dbReference>
<dbReference type="InterPro" id="IPR004341">
    <property type="entry name" value="CAT_RNA-bd_dom"/>
</dbReference>
<accession>A0A0R1VEJ9</accession>
<dbReference type="InterPro" id="IPR036634">
    <property type="entry name" value="PRD_sf"/>
</dbReference>
<keyword evidence="4" id="KW-1185">Reference proteome</keyword>
<dbReference type="Gene3D" id="2.30.24.10">
    <property type="entry name" value="CAT RNA-binding domain"/>
    <property type="match status" value="1"/>
</dbReference>
<dbReference type="RefSeq" id="WP_057872748.1">
    <property type="nucleotide sequence ID" value="NZ_AZGB01000030.1"/>
</dbReference>
<dbReference type="SMART" id="SM01061">
    <property type="entry name" value="CAT_RBD"/>
    <property type="match status" value="1"/>
</dbReference>
<feature type="domain" description="PRD" evidence="2">
    <location>
        <begin position="176"/>
        <end position="288"/>
    </location>
</feature>
<dbReference type="PROSITE" id="PS51372">
    <property type="entry name" value="PRD_2"/>
    <property type="match status" value="2"/>
</dbReference>
<dbReference type="Pfam" id="PF00874">
    <property type="entry name" value="PRD"/>
    <property type="match status" value="2"/>
</dbReference>
<evidence type="ECO:0000259" key="2">
    <source>
        <dbReference type="PROSITE" id="PS51372"/>
    </source>
</evidence>
<dbReference type="Gene3D" id="1.10.1790.10">
    <property type="entry name" value="PRD domain"/>
    <property type="match status" value="2"/>
</dbReference>
<dbReference type="InterPro" id="IPR011608">
    <property type="entry name" value="PRD"/>
</dbReference>
<dbReference type="AlphaFoldDB" id="A0A0R1VEJ9"/>
<dbReference type="Proteomes" id="UP000051451">
    <property type="component" value="Unassembled WGS sequence"/>
</dbReference>
<evidence type="ECO:0000313" key="3">
    <source>
        <dbReference type="EMBL" id="KRM04008.1"/>
    </source>
</evidence>
<gene>
    <name evidence="3" type="ORF">FC89_GL002411</name>
</gene>
<reference evidence="3 4" key="1">
    <citation type="journal article" date="2015" name="Genome Announc.">
        <title>Expanding the biotechnology potential of lactobacilli through comparative genomics of 213 strains and associated genera.</title>
        <authorList>
            <person name="Sun Z."/>
            <person name="Harris H.M."/>
            <person name="McCann A."/>
            <person name="Guo C."/>
            <person name="Argimon S."/>
            <person name="Zhang W."/>
            <person name="Yang X."/>
            <person name="Jeffery I.B."/>
            <person name="Cooney J.C."/>
            <person name="Kagawa T.F."/>
            <person name="Liu W."/>
            <person name="Song Y."/>
            <person name="Salvetti E."/>
            <person name="Wrobel A."/>
            <person name="Rasinkangas P."/>
            <person name="Parkhill J."/>
            <person name="Rea M.C."/>
            <person name="O'Sullivan O."/>
            <person name="Ritari J."/>
            <person name="Douillard F.P."/>
            <person name="Paul Ross R."/>
            <person name="Yang R."/>
            <person name="Briner A.E."/>
            <person name="Felis G.E."/>
            <person name="de Vos W.M."/>
            <person name="Barrangou R."/>
            <person name="Klaenhammer T.R."/>
            <person name="Caufield P.W."/>
            <person name="Cui Y."/>
            <person name="Zhang H."/>
            <person name="O'Toole P.W."/>
        </authorList>
    </citation>
    <scope>NUCLEOTIDE SEQUENCE [LARGE SCALE GENOMIC DNA]</scope>
    <source>
        <strain evidence="3 4">DSM 18630</strain>
    </source>
</reference>
<dbReference type="SUPFAM" id="SSF63520">
    <property type="entry name" value="PTS-regulatory domain, PRD"/>
    <property type="match status" value="2"/>
</dbReference>
<dbReference type="GO" id="GO:0003723">
    <property type="term" value="F:RNA binding"/>
    <property type="evidence" value="ECO:0007669"/>
    <property type="project" value="InterPro"/>
</dbReference>
<protein>
    <submittedName>
        <fullName evidence="3">Transcription antiterminator</fullName>
    </submittedName>
</protein>
<dbReference type="PATRIC" id="fig|1423750.3.peg.2453"/>
<dbReference type="GO" id="GO:0006355">
    <property type="term" value="P:regulation of DNA-templated transcription"/>
    <property type="evidence" value="ECO:0007669"/>
    <property type="project" value="InterPro"/>
</dbReference>
<evidence type="ECO:0000256" key="1">
    <source>
        <dbReference type="ARBA" id="ARBA00022737"/>
    </source>
</evidence>
<name>A0A0R1VEJ9_9LACO</name>